<accession>A0ABU6TVE4</accession>
<name>A0ABU6TVE4_9FABA</name>
<gene>
    <name evidence="1" type="ORF">PIB30_096245</name>
</gene>
<comment type="caution">
    <text evidence="1">The sequence shown here is derived from an EMBL/GenBank/DDBJ whole genome shotgun (WGS) entry which is preliminary data.</text>
</comment>
<sequence length="51" mass="5537">MHCPELTVWALSPVATLITSSSPSPAFRVTGLSLGVHRRTQKTTPICDFIL</sequence>
<proteinExistence type="predicted"/>
<keyword evidence="2" id="KW-1185">Reference proteome</keyword>
<organism evidence="1 2">
    <name type="scientific">Stylosanthes scabra</name>
    <dbReference type="NCBI Taxonomy" id="79078"/>
    <lineage>
        <taxon>Eukaryota</taxon>
        <taxon>Viridiplantae</taxon>
        <taxon>Streptophyta</taxon>
        <taxon>Embryophyta</taxon>
        <taxon>Tracheophyta</taxon>
        <taxon>Spermatophyta</taxon>
        <taxon>Magnoliopsida</taxon>
        <taxon>eudicotyledons</taxon>
        <taxon>Gunneridae</taxon>
        <taxon>Pentapetalae</taxon>
        <taxon>rosids</taxon>
        <taxon>fabids</taxon>
        <taxon>Fabales</taxon>
        <taxon>Fabaceae</taxon>
        <taxon>Papilionoideae</taxon>
        <taxon>50 kb inversion clade</taxon>
        <taxon>dalbergioids sensu lato</taxon>
        <taxon>Dalbergieae</taxon>
        <taxon>Pterocarpus clade</taxon>
        <taxon>Stylosanthes</taxon>
    </lineage>
</organism>
<evidence type="ECO:0000313" key="2">
    <source>
        <dbReference type="Proteomes" id="UP001341840"/>
    </source>
</evidence>
<reference evidence="1 2" key="1">
    <citation type="journal article" date="2023" name="Plants (Basel)">
        <title>Bridging the Gap: Combining Genomics and Transcriptomics Approaches to Understand Stylosanthes scabra, an Orphan Legume from the Brazilian Caatinga.</title>
        <authorList>
            <person name="Ferreira-Neto J.R.C."/>
            <person name="da Silva M.D."/>
            <person name="Binneck E."/>
            <person name="de Melo N.F."/>
            <person name="da Silva R.H."/>
            <person name="de Melo A.L.T.M."/>
            <person name="Pandolfi V."/>
            <person name="Bustamante F.O."/>
            <person name="Brasileiro-Vidal A.C."/>
            <person name="Benko-Iseppon A.M."/>
        </authorList>
    </citation>
    <scope>NUCLEOTIDE SEQUENCE [LARGE SCALE GENOMIC DNA]</scope>
    <source>
        <tissue evidence="1">Leaves</tissue>
    </source>
</reference>
<dbReference type="EMBL" id="JASCZI010092887">
    <property type="protein sequence ID" value="MED6152882.1"/>
    <property type="molecule type" value="Genomic_DNA"/>
</dbReference>
<feature type="non-terminal residue" evidence="1">
    <location>
        <position position="51"/>
    </location>
</feature>
<protein>
    <submittedName>
        <fullName evidence="1">Uncharacterized protein</fullName>
    </submittedName>
</protein>
<dbReference type="Proteomes" id="UP001341840">
    <property type="component" value="Unassembled WGS sequence"/>
</dbReference>
<evidence type="ECO:0000313" key="1">
    <source>
        <dbReference type="EMBL" id="MED6152882.1"/>
    </source>
</evidence>